<feature type="binding site" evidence="12">
    <location>
        <position position="101"/>
    </location>
    <ligand>
        <name>S-adenosyl-L-methionine</name>
        <dbReference type="ChEBI" id="CHEBI:59789"/>
    </ligand>
</feature>
<feature type="binding site" evidence="12">
    <location>
        <position position="59"/>
    </location>
    <ligand>
        <name>S-adenosyl-L-methionine</name>
        <dbReference type="ChEBI" id="CHEBI:59789"/>
    </ligand>
</feature>
<keyword evidence="2 12" id="KW-0004">4Fe-4S</keyword>
<dbReference type="PROSITE" id="PS01305">
    <property type="entry name" value="MOAA_NIFB_PQQE"/>
    <property type="match status" value="1"/>
</dbReference>
<feature type="binding site" evidence="12">
    <location>
        <position position="312"/>
    </location>
    <ligand>
        <name>[4Fe-4S] cluster</name>
        <dbReference type="ChEBI" id="CHEBI:49883"/>
        <label>2</label>
        <note>4Fe-4S-substrate</note>
    </ligand>
</feature>
<keyword evidence="7 12" id="KW-0411">Iron-sulfur</keyword>
<dbReference type="EMBL" id="NBXE01000017">
    <property type="protein sequence ID" value="RFA28049.1"/>
    <property type="molecule type" value="Genomic_DNA"/>
</dbReference>
<dbReference type="InterPro" id="IPR050105">
    <property type="entry name" value="MoCo_biosynth_MoaA/MoaC"/>
</dbReference>
<comment type="catalytic activity">
    <reaction evidence="11 12">
        <text>GTP + AH2 + S-adenosyl-L-methionine = (8S)-3',8-cyclo-7,8-dihydroguanosine 5'-triphosphate + 5'-deoxyadenosine + L-methionine + A + H(+)</text>
        <dbReference type="Rhea" id="RHEA:49576"/>
        <dbReference type="ChEBI" id="CHEBI:13193"/>
        <dbReference type="ChEBI" id="CHEBI:15378"/>
        <dbReference type="ChEBI" id="CHEBI:17319"/>
        <dbReference type="ChEBI" id="CHEBI:17499"/>
        <dbReference type="ChEBI" id="CHEBI:37565"/>
        <dbReference type="ChEBI" id="CHEBI:57844"/>
        <dbReference type="ChEBI" id="CHEBI:59789"/>
        <dbReference type="ChEBI" id="CHEBI:131766"/>
        <dbReference type="EC" id="4.1.99.22"/>
    </reaction>
</comment>
<dbReference type="InterPro" id="IPR007197">
    <property type="entry name" value="rSAM"/>
</dbReference>
<dbReference type="GO" id="GO:0061798">
    <property type="term" value="F:GTP 3',8'-cyclase activity"/>
    <property type="evidence" value="ECO:0007669"/>
    <property type="project" value="UniProtKB-UniRule"/>
</dbReference>
<evidence type="ECO:0000256" key="4">
    <source>
        <dbReference type="ARBA" id="ARBA00022723"/>
    </source>
</evidence>
<dbReference type="SFLD" id="SFLDG01383">
    <property type="entry name" value="cyclic_pyranopterin_phosphate"/>
    <property type="match status" value="1"/>
</dbReference>
<dbReference type="GO" id="GO:0005525">
    <property type="term" value="F:GTP binding"/>
    <property type="evidence" value="ECO:0007669"/>
    <property type="project" value="UniProtKB-UniRule"/>
</dbReference>
<comment type="cofactor">
    <cofactor evidence="12">
        <name>[4Fe-4S] cluster</name>
        <dbReference type="ChEBI" id="CHEBI:49883"/>
    </cofactor>
    <text evidence="12">Binds 2 [4Fe-4S] clusters. Binds 1 [4Fe-4S] cluster coordinated with 3 cysteines and an exchangeable S-adenosyl-L-methionine and 1 [4Fe-4S] cluster coordinated with 3 cysteines and the GTP-derived substrate.</text>
</comment>
<feature type="binding site" evidence="12">
    <location>
        <position position="53"/>
    </location>
    <ligand>
        <name>[4Fe-4S] cluster</name>
        <dbReference type="ChEBI" id="CHEBI:49883"/>
        <label>1</label>
        <note>4Fe-4S-S-AdoMet</note>
    </ligand>
</feature>
<evidence type="ECO:0000313" key="16">
    <source>
        <dbReference type="Proteomes" id="UP000257080"/>
    </source>
</evidence>
<feature type="binding site" evidence="12">
    <location>
        <position position="223"/>
    </location>
    <ligand>
        <name>S-adenosyl-L-methionine</name>
        <dbReference type="ChEBI" id="CHEBI:59789"/>
    </ligand>
</feature>
<feature type="region of interest" description="Disordered" evidence="13">
    <location>
        <begin position="349"/>
        <end position="368"/>
    </location>
</feature>
<feature type="binding site" evidence="12">
    <location>
        <position position="128"/>
    </location>
    <ligand>
        <name>GTP</name>
        <dbReference type="ChEBI" id="CHEBI:37565"/>
    </ligand>
</feature>
<evidence type="ECO:0000256" key="10">
    <source>
        <dbReference type="ARBA" id="ARBA00023239"/>
    </source>
</evidence>
<dbReference type="GO" id="GO:0051539">
    <property type="term" value="F:4 iron, 4 sulfur cluster binding"/>
    <property type="evidence" value="ECO:0007669"/>
    <property type="project" value="UniProtKB-UniRule"/>
</dbReference>
<dbReference type="InterPro" id="IPR006638">
    <property type="entry name" value="Elp3/MiaA/NifB-like_rSAM"/>
</dbReference>
<feature type="domain" description="Radical SAM core" evidence="14">
    <location>
        <begin position="37"/>
        <end position="263"/>
    </location>
</feature>
<dbReference type="GO" id="GO:0061799">
    <property type="term" value="F:cyclic pyranopterin monophosphate synthase activity"/>
    <property type="evidence" value="ECO:0007669"/>
    <property type="project" value="TreeGrafter"/>
</dbReference>
<comment type="similarity">
    <text evidence="12">Belongs to the radical SAM superfamily. MoaA family.</text>
</comment>
<dbReference type="SFLD" id="SFLDG01067">
    <property type="entry name" value="SPASM/twitch_domain_containing"/>
    <property type="match status" value="1"/>
</dbReference>
<evidence type="ECO:0000256" key="1">
    <source>
        <dbReference type="ARBA" id="ARBA00012167"/>
    </source>
</evidence>
<comment type="caution">
    <text evidence="15">The sequence shown here is derived from an EMBL/GenBank/DDBJ whole genome shotgun (WGS) entry which is preliminary data.</text>
</comment>
<dbReference type="CDD" id="cd01335">
    <property type="entry name" value="Radical_SAM"/>
    <property type="match status" value="1"/>
</dbReference>
<sequence length="368" mass="39832">MTVMLGVPQLRLAPGTASGEESAPAQPRPHVPGLLDTYGRTATDLRISLTDRCNLRCTYCMPAEGLPFQPASKLMQRDEIVRLARLATGQLGVRQIRFTGGEPLLRKDLVEIIRDVAALDARPEISLTTNAIGLTGRAQALADAGLDRVNVSLDTICPETFAIITRRPFLERVLKGIDALAAAGTRHTKINAVLIPGVNDTHGPDLLEWALAGGHELRFIEQMPLDADHIWDRDVMITAGEIRRRLSERFDLTPDTVARDGAPAELYVVKHRGASVEDPVLGKVGIIASVTEAFCADCRRTRLTAEGGVRSCLFSHVETDLLGPMRAGASDAEVADLWRRAMWAKPSGHSMNSAGFEQPARPMSAIGG</sequence>
<evidence type="ECO:0000256" key="9">
    <source>
        <dbReference type="ARBA" id="ARBA00023150"/>
    </source>
</evidence>
<proteinExistence type="inferred from homology"/>
<comment type="pathway">
    <text evidence="12">Cofactor biosynthesis; molybdopterin biosynthesis.</text>
</comment>
<dbReference type="InterPro" id="IPR000385">
    <property type="entry name" value="MoaA_NifB_PqqE_Fe-S-bd_CS"/>
</dbReference>
<feature type="binding site" evidence="12">
    <location>
        <position position="189"/>
    </location>
    <ligand>
        <name>GTP</name>
        <dbReference type="ChEBI" id="CHEBI:37565"/>
    </ligand>
</feature>
<evidence type="ECO:0000256" key="3">
    <source>
        <dbReference type="ARBA" id="ARBA00022691"/>
    </source>
</evidence>
<dbReference type="PANTHER" id="PTHR22960">
    <property type="entry name" value="MOLYBDOPTERIN COFACTOR SYNTHESIS PROTEIN A"/>
    <property type="match status" value="1"/>
</dbReference>
<gene>
    <name evidence="12" type="primary">moaA</name>
    <name evidence="15" type="ORF">B7R25_04855</name>
</gene>
<evidence type="ECO:0000256" key="12">
    <source>
        <dbReference type="HAMAP-Rule" id="MF_01225"/>
    </source>
</evidence>
<reference evidence="15 16" key="1">
    <citation type="submission" date="2017-04" db="EMBL/GenBank/DDBJ databases">
        <title>Comparative genome analysis of Subtercola boreus.</title>
        <authorList>
            <person name="Cho Y.-J."/>
            <person name="Cho A."/>
            <person name="Kim O.-S."/>
            <person name="Lee J.-I."/>
        </authorList>
    </citation>
    <scope>NUCLEOTIDE SEQUENCE [LARGE SCALE GENOMIC DNA]</scope>
    <source>
        <strain evidence="15 16">P28004</strain>
    </source>
</reference>
<dbReference type="SFLD" id="SFLDG01386">
    <property type="entry name" value="main_SPASM_domain-containing"/>
    <property type="match status" value="1"/>
</dbReference>
<evidence type="ECO:0000256" key="6">
    <source>
        <dbReference type="ARBA" id="ARBA00023004"/>
    </source>
</evidence>
<feature type="binding site" evidence="12">
    <location>
        <position position="295"/>
    </location>
    <ligand>
        <name>[4Fe-4S] cluster</name>
        <dbReference type="ChEBI" id="CHEBI:49883"/>
        <label>2</label>
        <note>4Fe-4S-substrate</note>
    </ligand>
</feature>
<keyword evidence="5 12" id="KW-0547">Nucleotide-binding</keyword>
<evidence type="ECO:0000256" key="11">
    <source>
        <dbReference type="ARBA" id="ARBA00048697"/>
    </source>
</evidence>
<organism evidence="15 16">
    <name type="scientific">Subtercola boreus</name>
    <dbReference type="NCBI Taxonomy" id="120213"/>
    <lineage>
        <taxon>Bacteria</taxon>
        <taxon>Bacillati</taxon>
        <taxon>Actinomycetota</taxon>
        <taxon>Actinomycetes</taxon>
        <taxon>Micrococcales</taxon>
        <taxon>Microbacteriaceae</taxon>
        <taxon>Subtercola</taxon>
    </lineage>
</organism>
<dbReference type="PROSITE" id="PS51918">
    <property type="entry name" value="RADICAL_SAM"/>
    <property type="match status" value="1"/>
</dbReference>
<keyword evidence="8 12" id="KW-0342">GTP-binding</keyword>
<dbReference type="Pfam" id="PF04055">
    <property type="entry name" value="Radical_SAM"/>
    <property type="match status" value="1"/>
</dbReference>
<dbReference type="UniPathway" id="UPA00344"/>
<feature type="binding site" evidence="12">
    <location>
        <position position="97"/>
    </location>
    <ligand>
        <name>GTP</name>
        <dbReference type="ChEBI" id="CHEBI:37565"/>
    </ligand>
</feature>
<feature type="binding site" evidence="12">
    <location>
        <position position="60"/>
    </location>
    <ligand>
        <name>[4Fe-4S] cluster</name>
        <dbReference type="ChEBI" id="CHEBI:49883"/>
        <label>1</label>
        <note>4Fe-4S-S-AdoMet</note>
    </ligand>
</feature>
<dbReference type="SMART" id="SM00729">
    <property type="entry name" value="Elp3"/>
    <property type="match status" value="1"/>
</dbReference>
<dbReference type="Proteomes" id="UP000257080">
    <property type="component" value="Unassembled WGS sequence"/>
</dbReference>
<evidence type="ECO:0000256" key="8">
    <source>
        <dbReference type="ARBA" id="ARBA00023134"/>
    </source>
</evidence>
<keyword evidence="10 12" id="KW-0456">Lyase</keyword>
<evidence type="ECO:0000313" key="15">
    <source>
        <dbReference type="EMBL" id="RFA28049.1"/>
    </source>
</evidence>
<feature type="region of interest" description="Disordered" evidence="13">
    <location>
        <begin position="13"/>
        <end position="32"/>
    </location>
</feature>
<dbReference type="NCBIfam" id="TIGR02666">
    <property type="entry name" value="moaA"/>
    <property type="match status" value="1"/>
</dbReference>
<evidence type="ECO:0000259" key="14">
    <source>
        <dbReference type="PROSITE" id="PS51918"/>
    </source>
</evidence>
<keyword evidence="3 12" id="KW-0949">S-adenosyl-L-methionine</keyword>
<dbReference type="GO" id="GO:1904047">
    <property type="term" value="F:S-adenosyl-L-methionine binding"/>
    <property type="evidence" value="ECO:0007669"/>
    <property type="project" value="UniProtKB-UniRule"/>
</dbReference>
<name>A0A3E0WBT2_9MICO</name>
<protein>
    <recommendedName>
        <fullName evidence="1 12">GTP 3',8-cyclase</fullName>
        <ecNumber evidence="1 12">4.1.99.22</ecNumber>
    </recommendedName>
    <alternativeName>
        <fullName evidence="12">Molybdenum cofactor biosynthesis protein A</fullName>
    </alternativeName>
</protein>
<dbReference type="EC" id="4.1.99.22" evidence="1 12"/>
<dbReference type="GO" id="GO:0006777">
    <property type="term" value="P:Mo-molybdopterin cofactor biosynthetic process"/>
    <property type="evidence" value="ECO:0007669"/>
    <property type="project" value="UniProtKB-UniRule"/>
</dbReference>
<dbReference type="Pfam" id="PF06463">
    <property type="entry name" value="Mob_synth_C"/>
    <property type="match status" value="1"/>
</dbReference>
<evidence type="ECO:0000256" key="2">
    <source>
        <dbReference type="ARBA" id="ARBA00022485"/>
    </source>
</evidence>
<feature type="binding site" evidence="12">
    <location>
        <position position="152"/>
    </location>
    <ligand>
        <name>S-adenosyl-L-methionine</name>
        <dbReference type="ChEBI" id="CHEBI:59789"/>
    </ligand>
</feature>
<feature type="binding site" evidence="12">
    <location>
        <position position="46"/>
    </location>
    <ligand>
        <name>GTP</name>
        <dbReference type="ChEBI" id="CHEBI:37565"/>
    </ligand>
</feature>
<feature type="binding site" evidence="12">
    <location>
        <position position="298"/>
    </location>
    <ligand>
        <name>[4Fe-4S] cluster</name>
        <dbReference type="ChEBI" id="CHEBI:49883"/>
        <label>2</label>
        <note>4Fe-4S-substrate</note>
    </ligand>
</feature>
<comment type="subunit">
    <text evidence="12">Monomer and homodimer.</text>
</comment>
<dbReference type="GO" id="GO:0046872">
    <property type="term" value="F:metal ion binding"/>
    <property type="evidence" value="ECO:0007669"/>
    <property type="project" value="UniProtKB-KW"/>
</dbReference>
<dbReference type="InterPro" id="IPR013785">
    <property type="entry name" value="Aldolase_TIM"/>
</dbReference>
<dbReference type="SFLD" id="SFLDS00029">
    <property type="entry name" value="Radical_SAM"/>
    <property type="match status" value="1"/>
</dbReference>
<feature type="binding site" evidence="12">
    <location>
        <position position="57"/>
    </location>
    <ligand>
        <name>[4Fe-4S] cluster</name>
        <dbReference type="ChEBI" id="CHEBI:49883"/>
        <label>1</label>
        <note>4Fe-4S-S-AdoMet</note>
    </ligand>
</feature>
<dbReference type="HAMAP" id="MF_01225_B">
    <property type="entry name" value="MoaA_B"/>
    <property type="match status" value="1"/>
</dbReference>
<dbReference type="OrthoDB" id="9763993at2"/>
<dbReference type="InterPro" id="IPR010505">
    <property type="entry name" value="MoaA_twitch"/>
</dbReference>
<dbReference type="InterPro" id="IPR040064">
    <property type="entry name" value="MoaA-like"/>
</dbReference>
<dbReference type="CDD" id="cd21117">
    <property type="entry name" value="Twitch_MoaA"/>
    <property type="match status" value="1"/>
</dbReference>
<dbReference type="SUPFAM" id="SSF102114">
    <property type="entry name" value="Radical SAM enzymes"/>
    <property type="match status" value="1"/>
</dbReference>
<dbReference type="InterPro" id="IPR058240">
    <property type="entry name" value="rSAM_sf"/>
</dbReference>
<evidence type="ECO:0000256" key="5">
    <source>
        <dbReference type="ARBA" id="ARBA00022741"/>
    </source>
</evidence>
<accession>A0A3E0WBT2</accession>
<comment type="function">
    <text evidence="12">Catalyzes the cyclization of GTP to (8S)-3',8-cyclo-7,8-dihydroguanosine 5'-triphosphate.</text>
</comment>
<keyword evidence="6 12" id="KW-0408">Iron</keyword>
<keyword evidence="9 12" id="KW-0501">Molybdenum cofactor biosynthesis</keyword>
<dbReference type="PANTHER" id="PTHR22960:SF0">
    <property type="entry name" value="MOLYBDENUM COFACTOR BIOSYNTHESIS PROTEIN 1"/>
    <property type="match status" value="1"/>
</dbReference>
<evidence type="ECO:0000256" key="7">
    <source>
        <dbReference type="ARBA" id="ARBA00023014"/>
    </source>
</evidence>
<keyword evidence="4 12" id="KW-0479">Metal-binding</keyword>
<evidence type="ECO:0000256" key="13">
    <source>
        <dbReference type="SAM" id="MobiDB-lite"/>
    </source>
</evidence>
<dbReference type="AlphaFoldDB" id="A0A3E0WBT2"/>
<dbReference type="Gene3D" id="3.20.20.70">
    <property type="entry name" value="Aldolase class I"/>
    <property type="match status" value="1"/>
</dbReference>
<dbReference type="InterPro" id="IPR013483">
    <property type="entry name" value="MoaA"/>
</dbReference>
<feature type="binding site" evidence="12">
    <location>
        <begin position="300"/>
        <end position="302"/>
    </location>
    <ligand>
        <name>GTP</name>
        <dbReference type="ChEBI" id="CHEBI:37565"/>
    </ligand>
</feature>